<evidence type="ECO:0000256" key="1">
    <source>
        <dbReference type="SAM" id="MobiDB-lite"/>
    </source>
</evidence>
<dbReference type="Proteomes" id="UP000744555">
    <property type="component" value="Unassembled WGS sequence"/>
</dbReference>
<evidence type="ECO:0000313" key="3">
    <source>
        <dbReference type="EMBL" id="MBC9250193.1"/>
    </source>
</evidence>
<dbReference type="RefSeq" id="WP_187805297.1">
    <property type="nucleotide sequence ID" value="NZ_LZEU01000001.1"/>
</dbReference>
<evidence type="ECO:0000256" key="2">
    <source>
        <dbReference type="SAM" id="SignalP"/>
    </source>
</evidence>
<organism evidence="3 4">
    <name type="scientific">Aquipseudomonas alcaligenes</name>
    <name type="common">Pseudomonas alcaligenes</name>
    <dbReference type="NCBI Taxonomy" id="43263"/>
    <lineage>
        <taxon>Bacteria</taxon>
        <taxon>Pseudomonadati</taxon>
        <taxon>Pseudomonadota</taxon>
        <taxon>Gammaproteobacteria</taxon>
        <taxon>Pseudomonadales</taxon>
        <taxon>Pseudomonadaceae</taxon>
        <taxon>Aquipseudomonas</taxon>
    </lineage>
</organism>
<feature type="compositionally biased region" description="Pro residues" evidence="1">
    <location>
        <begin position="60"/>
        <end position="74"/>
    </location>
</feature>
<keyword evidence="4" id="KW-1185">Reference proteome</keyword>
<proteinExistence type="predicted"/>
<dbReference type="EMBL" id="LZEU01000001">
    <property type="protein sequence ID" value="MBC9250193.1"/>
    <property type="molecule type" value="Genomic_DNA"/>
</dbReference>
<gene>
    <name evidence="3" type="ORF">A9179_07890</name>
</gene>
<protein>
    <submittedName>
        <fullName evidence="3">Uncharacterized protein</fullName>
    </submittedName>
</protein>
<sequence>MRLFSLLIALLLLPTSWLAAAELLRSPMPGSATPQPYAQPQVRPLGRSISNPPLLNNPSRPRPLSVPQPLPKDQPLPQLQEQPERRPPSSTEKLQRLERAE</sequence>
<keyword evidence="2" id="KW-0732">Signal</keyword>
<reference evidence="3 4" key="1">
    <citation type="submission" date="2016-06" db="EMBL/GenBank/DDBJ databases">
        <authorList>
            <person name="Ramos C."/>
            <person name="Pintado A."/>
            <person name="Crespo-Gomez J.I."/>
        </authorList>
    </citation>
    <scope>NUCLEOTIDE SEQUENCE [LARGE SCALE GENOMIC DNA]</scope>
    <source>
        <strain evidence="3 4">AVO110</strain>
    </source>
</reference>
<feature type="chain" id="PRO_5046895683" evidence="2">
    <location>
        <begin position="20"/>
        <end position="101"/>
    </location>
</feature>
<feature type="region of interest" description="Disordered" evidence="1">
    <location>
        <begin position="26"/>
        <end position="101"/>
    </location>
</feature>
<evidence type="ECO:0000313" key="4">
    <source>
        <dbReference type="Proteomes" id="UP000744555"/>
    </source>
</evidence>
<name>A0ABR7RYC3_AQUAC</name>
<comment type="caution">
    <text evidence="3">The sequence shown here is derived from an EMBL/GenBank/DDBJ whole genome shotgun (WGS) entry which is preliminary data.</text>
</comment>
<feature type="signal peptide" evidence="2">
    <location>
        <begin position="1"/>
        <end position="19"/>
    </location>
</feature>
<accession>A0ABR7RYC3</accession>
<feature type="compositionally biased region" description="Basic and acidic residues" evidence="1">
    <location>
        <begin position="82"/>
        <end position="101"/>
    </location>
</feature>
<feature type="compositionally biased region" description="Low complexity" evidence="1">
    <location>
        <begin position="47"/>
        <end position="59"/>
    </location>
</feature>